<dbReference type="EMBL" id="NBNE01006071">
    <property type="protein sequence ID" value="OWZ02582.1"/>
    <property type="molecule type" value="Genomic_DNA"/>
</dbReference>
<gene>
    <name evidence="2" type="ORF">PHMEG_00025831</name>
</gene>
<evidence type="ECO:0000256" key="1">
    <source>
        <dbReference type="SAM" id="MobiDB-lite"/>
    </source>
</evidence>
<keyword evidence="2" id="KW-0808">Transferase</keyword>
<name>A0A225VB72_9STRA</name>
<dbReference type="Proteomes" id="UP000198211">
    <property type="component" value="Unassembled WGS sequence"/>
</dbReference>
<dbReference type="AlphaFoldDB" id="A0A225VB72"/>
<dbReference type="GO" id="GO:0003964">
    <property type="term" value="F:RNA-directed DNA polymerase activity"/>
    <property type="evidence" value="ECO:0007669"/>
    <property type="project" value="UniProtKB-KW"/>
</dbReference>
<organism evidence="2 3">
    <name type="scientific">Phytophthora megakarya</name>
    <dbReference type="NCBI Taxonomy" id="4795"/>
    <lineage>
        <taxon>Eukaryota</taxon>
        <taxon>Sar</taxon>
        <taxon>Stramenopiles</taxon>
        <taxon>Oomycota</taxon>
        <taxon>Peronosporomycetes</taxon>
        <taxon>Peronosporales</taxon>
        <taxon>Peronosporaceae</taxon>
        <taxon>Phytophthora</taxon>
    </lineage>
</organism>
<evidence type="ECO:0000313" key="3">
    <source>
        <dbReference type="Proteomes" id="UP000198211"/>
    </source>
</evidence>
<evidence type="ECO:0000313" key="2">
    <source>
        <dbReference type="EMBL" id="OWZ02582.1"/>
    </source>
</evidence>
<feature type="non-terminal residue" evidence="2">
    <location>
        <position position="1"/>
    </location>
</feature>
<accession>A0A225VB72</accession>
<comment type="caution">
    <text evidence="2">The sequence shown here is derived from an EMBL/GenBank/DDBJ whole genome shotgun (WGS) entry which is preliminary data.</text>
</comment>
<keyword evidence="2" id="KW-0548">Nucleotidyltransferase</keyword>
<dbReference type="InterPro" id="IPR021109">
    <property type="entry name" value="Peptidase_aspartic_dom_sf"/>
</dbReference>
<sequence>FSLRQAKLHVNVSLPLEPAVDVADEVEDPEPMYLSSVTAAGQQGTRADVRCFRVSSRSNLLVQDLDDKFDMVLGMPWLARHDPIIDWEKRTVVRFGRRDVTKSDGADTPNGASEPPSGTVARPAVSGRSAWVVTTPGFVGSKSASVRDQTLPRNSPP</sequence>
<keyword evidence="3" id="KW-1185">Reference proteome</keyword>
<dbReference type="Gene3D" id="2.40.70.10">
    <property type="entry name" value="Acid Proteases"/>
    <property type="match status" value="1"/>
</dbReference>
<reference evidence="3" key="1">
    <citation type="submission" date="2017-03" db="EMBL/GenBank/DDBJ databases">
        <title>Phytopthora megakarya and P. palmivora, two closely related causual agents of cacao black pod achieved similar genome size and gene model numbers by different mechanisms.</title>
        <authorList>
            <person name="Ali S."/>
            <person name="Shao J."/>
            <person name="Larry D.J."/>
            <person name="Kronmiller B."/>
            <person name="Shen D."/>
            <person name="Strem M.D."/>
            <person name="Melnick R.L."/>
            <person name="Guiltinan M.J."/>
            <person name="Tyler B.M."/>
            <person name="Meinhardt L.W."/>
            <person name="Bailey B.A."/>
        </authorList>
    </citation>
    <scope>NUCLEOTIDE SEQUENCE [LARGE SCALE GENOMIC DNA]</scope>
    <source>
        <strain evidence="3">zdho120</strain>
    </source>
</reference>
<protein>
    <submittedName>
        <fullName evidence="2">Reverse transcriptase</fullName>
    </submittedName>
</protein>
<dbReference type="OrthoDB" id="129571at2759"/>
<proteinExistence type="predicted"/>
<feature type="region of interest" description="Disordered" evidence="1">
    <location>
        <begin position="97"/>
        <end position="128"/>
    </location>
</feature>
<keyword evidence="2" id="KW-0695">RNA-directed DNA polymerase</keyword>